<dbReference type="PANTHER" id="PTHR14097">
    <property type="entry name" value="OXIDOREDUCTASE HTATIP2"/>
    <property type="match status" value="1"/>
</dbReference>
<dbReference type="Gene3D" id="3.40.50.720">
    <property type="entry name" value="NAD(P)-binding Rossmann-like Domain"/>
    <property type="match status" value="1"/>
</dbReference>
<sequence>MVALVVGATGLVGRMVTEELLGREELEEVRVLVRRIPDVAHPKLLPILVEWDQLDRYSEAFSGVHSVYCCLGTTIKKAGSQQQFRKVDVDYVIKTAELAKRQGVRQFMAVSSAGANPKVRNFYLRTKGEVEEKLAGIGFRGLHLFRPSLLLGERPERRFGERVASVLMTSLDFAFKGPKLAPYRAIPARKVAKSMVNIGLTDMKGHHVYTNEVIHVLGEAAD</sequence>
<dbReference type="InterPro" id="IPR036291">
    <property type="entry name" value="NAD(P)-bd_dom_sf"/>
</dbReference>
<reference evidence="2 3" key="1">
    <citation type="submission" date="2016-11" db="EMBL/GenBank/DDBJ databases">
        <title>Paenibacillus species isolates.</title>
        <authorList>
            <person name="Beno S.M."/>
        </authorList>
    </citation>
    <scope>NUCLEOTIDE SEQUENCE [LARGE SCALE GENOMIC DNA]</scope>
    <source>
        <strain evidence="2 3">FSL F4-0100</strain>
    </source>
</reference>
<dbReference type="RefSeq" id="WP_076326023.1">
    <property type="nucleotide sequence ID" value="NZ_MRTF01000013.1"/>
</dbReference>
<dbReference type="Proteomes" id="UP000187074">
    <property type="component" value="Unassembled WGS sequence"/>
</dbReference>
<protein>
    <submittedName>
        <fullName evidence="2">Nucleoside-diphosphate sugar epimerase</fullName>
    </submittedName>
</protein>
<evidence type="ECO:0000313" key="2">
    <source>
        <dbReference type="EMBL" id="OME88804.1"/>
    </source>
</evidence>
<dbReference type="InterPro" id="IPR016040">
    <property type="entry name" value="NAD(P)-bd_dom"/>
</dbReference>
<dbReference type="PANTHER" id="PTHR14097:SF7">
    <property type="entry name" value="OXIDOREDUCTASE HTATIP2"/>
    <property type="match status" value="1"/>
</dbReference>
<dbReference type="SUPFAM" id="SSF51735">
    <property type="entry name" value="NAD(P)-binding Rossmann-fold domains"/>
    <property type="match status" value="1"/>
</dbReference>
<dbReference type="EMBL" id="MRTF01000013">
    <property type="protein sequence ID" value="OME88804.1"/>
    <property type="molecule type" value="Genomic_DNA"/>
</dbReference>
<name>A0A1R1ATC2_PAELA</name>
<dbReference type="Pfam" id="PF13460">
    <property type="entry name" value="NAD_binding_10"/>
    <property type="match status" value="1"/>
</dbReference>
<feature type="domain" description="NAD(P)-binding" evidence="1">
    <location>
        <begin position="7"/>
        <end position="121"/>
    </location>
</feature>
<organism evidence="2 3">
    <name type="scientific">Paenibacillus lautus</name>
    <name type="common">Bacillus lautus</name>
    <dbReference type="NCBI Taxonomy" id="1401"/>
    <lineage>
        <taxon>Bacteria</taxon>
        <taxon>Bacillati</taxon>
        <taxon>Bacillota</taxon>
        <taxon>Bacilli</taxon>
        <taxon>Bacillales</taxon>
        <taxon>Paenibacillaceae</taxon>
        <taxon>Paenibacillus</taxon>
    </lineage>
</organism>
<proteinExistence type="predicted"/>
<accession>A0A1R1ATC2</accession>
<dbReference type="STRING" id="1401.BK123_30125"/>
<dbReference type="OrthoDB" id="9798632at2"/>
<evidence type="ECO:0000259" key="1">
    <source>
        <dbReference type="Pfam" id="PF13460"/>
    </source>
</evidence>
<dbReference type="AlphaFoldDB" id="A0A1R1ATC2"/>
<comment type="caution">
    <text evidence="2">The sequence shown here is derived from an EMBL/GenBank/DDBJ whole genome shotgun (WGS) entry which is preliminary data.</text>
</comment>
<evidence type="ECO:0000313" key="3">
    <source>
        <dbReference type="Proteomes" id="UP000187074"/>
    </source>
</evidence>
<gene>
    <name evidence="2" type="ORF">BK123_30125</name>
</gene>